<accession>H1FSH2</accession>
<organism evidence="7 8">
    <name type="scientific">Sulfurimonas gotlandica (strain DSM 19862 / JCM 16533 / GD1)</name>
    <dbReference type="NCBI Taxonomy" id="929558"/>
    <lineage>
        <taxon>Bacteria</taxon>
        <taxon>Pseudomonadati</taxon>
        <taxon>Campylobacterota</taxon>
        <taxon>Epsilonproteobacteria</taxon>
        <taxon>Campylobacterales</taxon>
        <taxon>Sulfurimonadaceae</taxon>
        <taxon>Sulfurimonas</taxon>
    </lineage>
</organism>
<evidence type="ECO:0000313" key="8">
    <source>
        <dbReference type="Proteomes" id="UP000006431"/>
    </source>
</evidence>
<comment type="caution">
    <text evidence="7">The sequence shown here is derived from an EMBL/GenBank/DDBJ whole genome shotgun (WGS) entry which is preliminary data.</text>
</comment>
<feature type="domain" description="Amine oxidase" evidence="6">
    <location>
        <begin position="10"/>
        <end position="419"/>
    </location>
</feature>
<dbReference type="EMBL" id="AFRZ01000001">
    <property type="protein sequence ID" value="EHP29900.1"/>
    <property type="molecule type" value="Genomic_DNA"/>
</dbReference>
<gene>
    <name evidence="7" type="ORF">SMGD1_1376</name>
</gene>
<dbReference type="InterPro" id="IPR002937">
    <property type="entry name" value="Amino_oxidase"/>
</dbReference>
<evidence type="ECO:0000256" key="1">
    <source>
        <dbReference type="ARBA" id="ARBA00022630"/>
    </source>
</evidence>
<dbReference type="STRING" id="929558.SMGD1_1376"/>
<evidence type="ECO:0000256" key="4">
    <source>
        <dbReference type="ARBA" id="ARBA00022857"/>
    </source>
</evidence>
<proteinExistence type="predicted"/>
<evidence type="ECO:0000256" key="2">
    <source>
        <dbReference type="ARBA" id="ARBA00022729"/>
    </source>
</evidence>
<dbReference type="PANTHER" id="PTHR46091:SF3">
    <property type="entry name" value="AMINE OXIDASE DOMAIN-CONTAINING PROTEIN"/>
    <property type="match status" value="1"/>
</dbReference>
<evidence type="ECO:0000259" key="6">
    <source>
        <dbReference type="Pfam" id="PF01593"/>
    </source>
</evidence>
<sequence length="440" mass="50249">MNIAIVGGGLSGLLCAFLLEKKGYSPTIYEKLPKVGGVIDSFKTKKIMFDVGFHYSGSLAPGQFLYEEFKRYNLLEKFELYEYERDFDTLYFDDTEFGIPSSSIEFKQKLQALFKDEKDALENFFNKCYEASKITLELKDDYTNIDSRSLNSVMIDIKNPILRKILLHFTIFYADVQYEDASFEIYAKIMINMLDGTRKIRGNGRAIVDALKSELHKTTIITRNEVSEILYDENGANALRCKDGVKEYDAVISTLHPRTTIFLLNLESKKLKRYAKHVRELEESPTFFSIFCLVETDIKSNLYFYGDDCISVLPSSKVDGKSTVTVIARSRYEDYQDLDKQEYKALKQKECEQHISALKKLYDFGNIEVIDCSTPLTKQHYSSGYKGSAYGILCSAKQKSLSMVMPKTRVENLYLAGESALAPGLLGCYLGAQKVMNYFK</sequence>
<protein>
    <submittedName>
        <fullName evidence="7">Putative phytoene dehydrogenase</fullName>
    </submittedName>
</protein>
<dbReference type="Pfam" id="PF01593">
    <property type="entry name" value="Amino_oxidase"/>
    <property type="match status" value="1"/>
</dbReference>
<name>B6BHA8_SULGG</name>
<dbReference type="HOGENOM" id="CLU_019722_1_2_7"/>
<evidence type="ECO:0000256" key="3">
    <source>
        <dbReference type="ARBA" id="ARBA00022827"/>
    </source>
</evidence>
<dbReference type="eggNOG" id="COG1233">
    <property type="taxonomic scope" value="Bacteria"/>
</dbReference>
<dbReference type="Proteomes" id="UP000006431">
    <property type="component" value="Unassembled WGS sequence"/>
</dbReference>
<dbReference type="AlphaFoldDB" id="B6BHA8"/>
<keyword evidence="5" id="KW-0520">NAD</keyword>
<accession>B6BHA8</accession>
<keyword evidence="2" id="KW-0732">Signal</keyword>
<dbReference type="Gene3D" id="3.50.50.60">
    <property type="entry name" value="FAD/NAD(P)-binding domain"/>
    <property type="match status" value="2"/>
</dbReference>
<dbReference type="InterPro" id="IPR052206">
    <property type="entry name" value="Retinol_saturase"/>
</dbReference>
<evidence type="ECO:0000313" key="7">
    <source>
        <dbReference type="EMBL" id="EHP29900.1"/>
    </source>
</evidence>
<dbReference type="SUPFAM" id="SSF51905">
    <property type="entry name" value="FAD/NAD(P)-binding domain"/>
    <property type="match status" value="1"/>
</dbReference>
<keyword evidence="1" id="KW-0285">Flavoprotein</keyword>
<dbReference type="PRINTS" id="PR00419">
    <property type="entry name" value="ADXRDTASE"/>
</dbReference>
<dbReference type="PANTHER" id="PTHR46091">
    <property type="entry name" value="BLR7054 PROTEIN"/>
    <property type="match status" value="1"/>
</dbReference>
<keyword evidence="8" id="KW-1185">Reference proteome</keyword>
<dbReference type="GO" id="GO:0016491">
    <property type="term" value="F:oxidoreductase activity"/>
    <property type="evidence" value="ECO:0007669"/>
    <property type="project" value="InterPro"/>
</dbReference>
<dbReference type="RefSeq" id="WP_008336015.1">
    <property type="nucleotide sequence ID" value="NZ_AFRZ01000001.1"/>
</dbReference>
<keyword evidence="4" id="KW-0521">NADP</keyword>
<reference evidence="7 8" key="1">
    <citation type="journal article" date="2012" name="Proc. Natl. Acad. Sci. U.S.A.">
        <title>Genome and physiology of a model Epsilonproteobacterium responsible for sulfide detoxification in marine oxygen depletion zones.</title>
        <authorList>
            <person name="Grote J."/>
            <person name="Schott T."/>
            <person name="Bruckner C.G."/>
            <person name="Glockner F.O."/>
            <person name="Jost G."/>
            <person name="Teeling H."/>
            <person name="Labrenz M."/>
            <person name="Jurgens K."/>
        </authorList>
    </citation>
    <scope>NUCLEOTIDE SEQUENCE [LARGE SCALE GENOMIC DNA]</scope>
    <source>
        <strain evidence="7 8">GD1</strain>
    </source>
</reference>
<keyword evidence="3" id="KW-0274">FAD</keyword>
<dbReference type="OrthoDB" id="20837at2"/>
<evidence type="ECO:0000256" key="5">
    <source>
        <dbReference type="ARBA" id="ARBA00023027"/>
    </source>
</evidence>
<dbReference type="InterPro" id="IPR036188">
    <property type="entry name" value="FAD/NAD-bd_sf"/>
</dbReference>
<dbReference type="PATRIC" id="fig|929558.5.peg.1367"/>